<gene>
    <name evidence="6" type="ORF">DdX_06678</name>
</gene>
<dbReference type="Pfam" id="PF01466">
    <property type="entry name" value="Skp1"/>
    <property type="match status" value="1"/>
</dbReference>
<evidence type="ECO:0000313" key="6">
    <source>
        <dbReference type="EMBL" id="KAI1718258.1"/>
    </source>
</evidence>
<keyword evidence="2 3" id="KW-0833">Ubl conjugation pathway</keyword>
<dbReference type="SMART" id="SM00512">
    <property type="entry name" value="Skp1"/>
    <property type="match status" value="1"/>
</dbReference>
<dbReference type="Gene3D" id="3.30.710.10">
    <property type="entry name" value="Potassium Channel Kv1.1, Chain A"/>
    <property type="match status" value="1"/>
</dbReference>
<evidence type="ECO:0000259" key="4">
    <source>
        <dbReference type="Pfam" id="PF01466"/>
    </source>
</evidence>
<dbReference type="SUPFAM" id="SSF54695">
    <property type="entry name" value="POZ domain"/>
    <property type="match status" value="1"/>
</dbReference>
<dbReference type="SUPFAM" id="SSF81382">
    <property type="entry name" value="Skp1 dimerisation domain-like"/>
    <property type="match status" value="1"/>
</dbReference>
<evidence type="ECO:0000256" key="3">
    <source>
        <dbReference type="PIRNR" id="PIRNR028729"/>
    </source>
</evidence>
<dbReference type="InterPro" id="IPR016072">
    <property type="entry name" value="Skp1_comp_dimer"/>
</dbReference>
<dbReference type="GO" id="GO:0006511">
    <property type="term" value="P:ubiquitin-dependent protein catabolic process"/>
    <property type="evidence" value="ECO:0007669"/>
    <property type="project" value="InterPro"/>
</dbReference>
<name>A0AAD4NBA4_9BILA</name>
<evidence type="ECO:0000259" key="5">
    <source>
        <dbReference type="Pfam" id="PF03931"/>
    </source>
</evidence>
<keyword evidence="7" id="KW-1185">Reference proteome</keyword>
<dbReference type="EMBL" id="JAKKPZ010000008">
    <property type="protein sequence ID" value="KAI1718258.1"/>
    <property type="molecule type" value="Genomic_DNA"/>
</dbReference>
<feature type="domain" description="SKP1 component dimerisation" evidence="4">
    <location>
        <begin position="122"/>
        <end position="165"/>
    </location>
</feature>
<dbReference type="AlphaFoldDB" id="A0AAD4NBA4"/>
<dbReference type="InterPro" id="IPR001232">
    <property type="entry name" value="SKP1-like"/>
</dbReference>
<reference evidence="6" key="1">
    <citation type="submission" date="2022-01" db="EMBL/GenBank/DDBJ databases">
        <title>Genome Sequence Resource for Two Populations of Ditylenchus destructor, the Migratory Endoparasitic Phytonematode.</title>
        <authorList>
            <person name="Zhang H."/>
            <person name="Lin R."/>
            <person name="Xie B."/>
        </authorList>
    </citation>
    <scope>NUCLEOTIDE SEQUENCE</scope>
    <source>
        <strain evidence="6">BazhouSP</strain>
    </source>
</reference>
<evidence type="ECO:0000313" key="7">
    <source>
        <dbReference type="Proteomes" id="UP001201812"/>
    </source>
</evidence>
<dbReference type="InterPro" id="IPR036296">
    <property type="entry name" value="SKP1-like_dim_sf"/>
</dbReference>
<dbReference type="InterPro" id="IPR016073">
    <property type="entry name" value="Skp1_comp_POZ"/>
</dbReference>
<dbReference type="Pfam" id="PF03931">
    <property type="entry name" value="Skp1_POZ"/>
    <property type="match status" value="1"/>
</dbReference>
<accession>A0AAD4NBA4</accession>
<feature type="domain" description="SKP1 component POZ" evidence="5">
    <location>
        <begin position="14"/>
        <end position="69"/>
    </location>
</feature>
<proteinExistence type="inferred from homology"/>
<dbReference type="PANTHER" id="PTHR11165">
    <property type="entry name" value="SKP1"/>
    <property type="match status" value="1"/>
</dbReference>
<dbReference type="Proteomes" id="UP001201812">
    <property type="component" value="Unassembled WGS sequence"/>
</dbReference>
<comment type="caution">
    <text evidence="6">The sequence shown here is derived from an EMBL/GenBank/DDBJ whole genome shotgun (WGS) entry which is preliminary data.</text>
</comment>
<comment type="pathway">
    <text evidence="3">Protein modification; protein ubiquitination.</text>
</comment>
<organism evidence="6 7">
    <name type="scientific">Ditylenchus destructor</name>
    <dbReference type="NCBI Taxonomy" id="166010"/>
    <lineage>
        <taxon>Eukaryota</taxon>
        <taxon>Metazoa</taxon>
        <taxon>Ecdysozoa</taxon>
        <taxon>Nematoda</taxon>
        <taxon>Chromadorea</taxon>
        <taxon>Rhabditida</taxon>
        <taxon>Tylenchina</taxon>
        <taxon>Tylenchomorpha</taxon>
        <taxon>Sphaerularioidea</taxon>
        <taxon>Anguinidae</taxon>
        <taxon>Anguininae</taxon>
        <taxon>Ditylenchus</taxon>
    </lineage>
</organism>
<dbReference type="InterPro" id="IPR011333">
    <property type="entry name" value="SKP1/BTB/POZ_sf"/>
</dbReference>
<comment type="similarity">
    <text evidence="1 3">Belongs to the SKP1 family.</text>
</comment>
<comment type="function">
    <text evidence="3">Probable essential component of SCF (SKP1-CUL1-F-box protein) E3 ubiquitin-protein ligase complexes, which mediate the ubiquitination and subsequent proteasomal degradation of target proteins. Regulates cell proliferation during embryonic and larval development.</text>
</comment>
<evidence type="ECO:0000256" key="2">
    <source>
        <dbReference type="ARBA" id="ARBA00022786"/>
    </source>
</evidence>
<sequence length="177" mass="20588">MESEEAGPVSSNQMVVCNTADGDIIHVEIEVMNQSQTFKNATEKPDFAVFSVQEVKTPVLIKIVDWCRQRIGVPEPVSRVDRRTGERIWFKLTDYEKKFFRDLPNAELIEVLESAKYLQIESLYLYSCQTMAYRMKRMDCEEIRQTFGLEDDLTLKEKAQIRRKNNGRRAKGGRTIN</sequence>
<protein>
    <recommendedName>
        <fullName evidence="3">Skp1-related protein</fullName>
    </recommendedName>
</protein>
<dbReference type="InterPro" id="IPR016897">
    <property type="entry name" value="SKP1"/>
</dbReference>
<dbReference type="PIRSF" id="PIRSF028729">
    <property type="entry name" value="E3_ubiquit_lig_SCF_Skp"/>
    <property type="match status" value="1"/>
</dbReference>
<evidence type="ECO:0000256" key="1">
    <source>
        <dbReference type="ARBA" id="ARBA00009993"/>
    </source>
</evidence>